<evidence type="ECO:0000256" key="9">
    <source>
        <dbReference type="RuleBase" id="RU000454"/>
    </source>
</evidence>
<keyword evidence="4 9" id="KW-0378">Hydrolase</keyword>
<dbReference type="VEuPathDB" id="AmoebaDB:NF0000180"/>
<dbReference type="FunFam" id="2.40.70.10:FF:000149">
    <property type="entry name" value="Uncharacterized protein"/>
    <property type="match status" value="1"/>
</dbReference>
<comment type="similarity">
    <text evidence="1 9">Belongs to the peptidase A1 family.</text>
</comment>
<dbReference type="VEuPathDB" id="AmoebaDB:FDP41_007356"/>
<dbReference type="GO" id="GO:0006508">
    <property type="term" value="P:proteolysis"/>
    <property type="evidence" value="ECO:0007669"/>
    <property type="project" value="UniProtKB-KW"/>
</dbReference>
<dbReference type="VEuPathDB" id="AmoebaDB:NfTy_002530"/>
<dbReference type="InterPro" id="IPR001461">
    <property type="entry name" value="Aspartic_peptidase_A1"/>
</dbReference>
<feature type="disulfide bond" evidence="8">
    <location>
        <begin position="115"/>
        <end position="120"/>
    </location>
</feature>
<dbReference type="OrthoDB" id="771136at2759"/>
<dbReference type="PRINTS" id="PR00792">
    <property type="entry name" value="PEPSIN"/>
</dbReference>
<feature type="chain" id="PRO_5025517738" description="Peptidase A1 domain-containing protein" evidence="10">
    <location>
        <begin position="24"/>
        <end position="398"/>
    </location>
</feature>
<dbReference type="InterPro" id="IPR033121">
    <property type="entry name" value="PEPTIDASE_A1"/>
</dbReference>
<evidence type="ECO:0000313" key="12">
    <source>
        <dbReference type="EMBL" id="KAF0984179.1"/>
    </source>
</evidence>
<feature type="signal peptide" evidence="10">
    <location>
        <begin position="1"/>
        <end position="23"/>
    </location>
</feature>
<organism evidence="12 13">
    <name type="scientific">Naegleria fowleri</name>
    <name type="common">Brain eating amoeba</name>
    <dbReference type="NCBI Taxonomy" id="5763"/>
    <lineage>
        <taxon>Eukaryota</taxon>
        <taxon>Discoba</taxon>
        <taxon>Heterolobosea</taxon>
        <taxon>Tetramitia</taxon>
        <taxon>Eutetramitia</taxon>
        <taxon>Vahlkampfiidae</taxon>
        <taxon>Naegleria</taxon>
    </lineage>
</organism>
<feature type="active site" evidence="7">
    <location>
        <position position="288"/>
    </location>
</feature>
<dbReference type="PANTHER" id="PTHR47966:SF51">
    <property type="entry name" value="BETA-SITE APP-CLEAVING ENZYME, ISOFORM A-RELATED"/>
    <property type="match status" value="1"/>
</dbReference>
<evidence type="ECO:0000256" key="2">
    <source>
        <dbReference type="ARBA" id="ARBA00022670"/>
    </source>
</evidence>
<evidence type="ECO:0000256" key="4">
    <source>
        <dbReference type="ARBA" id="ARBA00022801"/>
    </source>
</evidence>
<dbReference type="RefSeq" id="XP_044568892.1">
    <property type="nucleotide sequence ID" value="XM_044711092.1"/>
</dbReference>
<feature type="active site" evidence="7">
    <location>
        <position position="102"/>
    </location>
</feature>
<reference evidence="12 13" key="1">
    <citation type="journal article" date="2019" name="Sci. Rep.">
        <title>Nanopore sequencing improves the draft genome of the human pathogenic amoeba Naegleria fowleri.</title>
        <authorList>
            <person name="Liechti N."/>
            <person name="Schurch N."/>
            <person name="Bruggmann R."/>
            <person name="Wittwer M."/>
        </authorList>
    </citation>
    <scope>NUCLEOTIDE SEQUENCE [LARGE SCALE GENOMIC DNA]</scope>
    <source>
        <strain evidence="12 13">ATCC 30894</strain>
    </source>
</reference>
<evidence type="ECO:0000256" key="3">
    <source>
        <dbReference type="ARBA" id="ARBA00022750"/>
    </source>
</evidence>
<dbReference type="Pfam" id="PF00026">
    <property type="entry name" value="Asp"/>
    <property type="match status" value="1"/>
</dbReference>
<dbReference type="GO" id="GO:0004190">
    <property type="term" value="F:aspartic-type endopeptidase activity"/>
    <property type="evidence" value="ECO:0007669"/>
    <property type="project" value="UniProtKB-KW"/>
</dbReference>
<keyword evidence="3 9" id="KW-0064">Aspartyl protease</keyword>
<evidence type="ECO:0000256" key="1">
    <source>
        <dbReference type="ARBA" id="ARBA00007447"/>
    </source>
</evidence>
<evidence type="ECO:0000256" key="10">
    <source>
        <dbReference type="SAM" id="SignalP"/>
    </source>
</evidence>
<keyword evidence="2 9" id="KW-0645">Protease</keyword>
<dbReference type="PROSITE" id="PS51767">
    <property type="entry name" value="PEPTIDASE_A1"/>
    <property type="match status" value="1"/>
</dbReference>
<proteinExistence type="inferred from homology"/>
<dbReference type="Gene3D" id="2.40.70.10">
    <property type="entry name" value="Acid Proteases"/>
    <property type="match status" value="2"/>
</dbReference>
<feature type="domain" description="Peptidase A1" evidence="11">
    <location>
        <begin position="84"/>
        <end position="392"/>
    </location>
</feature>
<dbReference type="Proteomes" id="UP000444721">
    <property type="component" value="Unassembled WGS sequence"/>
</dbReference>
<dbReference type="EMBL" id="VFQX01000003">
    <property type="protein sequence ID" value="KAF0984179.1"/>
    <property type="molecule type" value="Genomic_DNA"/>
</dbReference>
<evidence type="ECO:0000256" key="8">
    <source>
        <dbReference type="PIRSR" id="PIRSR601461-2"/>
    </source>
</evidence>
<evidence type="ECO:0000256" key="6">
    <source>
        <dbReference type="ARBA" id="ARBA00023180"/>
    </source>
</evidence>
<dbReference type="OMA" id="KGEYMIS"/>
<accession>A0A6A5CFU9</accession>
<dbReference type="PANTHER" id="PTHR47966">
    <property type="entry name" value="BETA-SITE APP-CLEAVING ENZYME, ISOFORM A-RELATED"/>
    <property type="match status" value="1"/>
</dbReference>
<keyword evidence="13" id="KW-1185">Reference proteome</keyword>
<dbReference type="SUPFAM" id="SSF50630">
    <property type="entry name" value="Acid proteases"/>
    <property type="match status" value="1"/>
</dbReference>
<sequence>MNKIAILLALLSVCAFVGSVVLAKPIEISLNKKELDTSDARVAAWVNTVRIAQKTGGLQQMNRAYLRAGASPVVPLNDYADTQYYGFVSIGTPKQTFKVIFDTGSSNVWVPSEKCWSITCLLHNRYDHTKSSTYVANGRTFNITYGSGAVTGFLSQDTNSVGGIDVKGQVFGEVTSESGLSFLFGKTDGIVGMAFPSIAVDGVTPLFNNIMAQKLVDQNLFSFYLSKTPGSTASAMILGGINQKYYTGPMNYVPLANRTYWAIKIADVGVGGQYKGVCPAGGCLAAVDTGTSLIAGPALKIGPIMESLNVAKDCSNIDSNPDVTFKINGIEYTLKPRDYVLKISQLGATECIAGFMPLALPPQFGDFWILGDVFISTYYTVFDYDGNRVGFARANQNL</sequence>
<dbReference type="AlphaFoldDB" id="A0A6A5CFU9"/>
<dbReference type="FunFam" id="2.40.70.10:FF:000002">
    <property type="entry name" value="Vacuolar aspartic proteinase"/>
    <property type="match status" value="1"/>
</dbReference>
<dbReference type="InterPro" id="IPR001969">
    <property type="entry name" value="Aspartic_peptidase_AS"/>
</dbReference>
<name>A0A6A5CFU9_NAEFO</name>
<evidence type="ECO:0000259" key="11">
    <source>
        <dbReference type="PROSITE" id="PS51767"/>
    </source>
</evidence>
<protein>
    <recommendedName>
        <fullName evidence="11">Peptidase A1 domain-containing protein</fullName>
    </recommendedName>
</protein>
<dbReference type="GeneID" id="68114574"/>
<evidence type="ECO:0000313" key="13">
    <source>
        <dbReference type="Proteomes" id="UP000444721"/>
    </source>
</evidence>
<keyword evidence="6" id="KW-0325">Glycoprotein</keyword>
<evidence type="ECO:0000256" key="5">
    <source>
        <dbReference type="ARBA" id="ARBA00023157"/>
    </source>
</evidence>
<keyword evidence="10" id="KW-0732">Signal</keyword>
<keyword evidence="5 8" id="KW-1015">Disulfide bond</keyword>
<evidence type="ECO:0000256" key="7">
    <source>
        <dbReference type="PIRSR" id="PIRSR601461-1"/>
    </source>
</evidence>
<dbReference type="PROSITE" id="PS00141">
    <property type="entry name" value="ASP_PROTEASE"/>
    <property type="match status" value="2"/>
</dbReference>
<gene>
    <name evidence="12" type="ORF">FDP41_007356</name>
</gene>
<comment type="caution">
    <text evidence="12">The sequence shown here is derived from an EMBL/GenBank/DDBJ whole genome shotgun (WGS) entry which is preliminary data.</text>
</comment>
<dbReference type="InterPro" id="IPR021109">
    <property type="entry name" value="Peptidase_aspartic_dom_sf"/>
</dbReference>